<comment type="caution">
    <text evidence="2">The sequence shown here is derived from an EMBL/GenBank/DDBJ whole genome shotgun (WGS) entry which is preliminary data.</text>
</comment>
<dbReference type="Pfam" id="PF10116">
    <property type="entry name" value="Host_attach"/>
    <property type="match status" value="1"/>
</dbReference>
<evidence type="ECO:0000313" key="2">
    <source>
        <dbReference type="EMBL" id="GEK48549.1"/>
    </source>
</evidence>
<accession>A0A510XAU5</accession>
<organism evidence="2 3">
    <name type="scientific">Bisbaumannia pacifica</name>
    <dbReference type="NCBI Taxonomy" id="77098"/>
    <lineage>
        <taxon>Bacteria</taxon>
        <taxon>Pseudomonadati</taxon>
        <taxon>Pseudomonadota</taxon>
        <taxon>Gammaproteobacteria</taxon>
        <taxon>Oceanospirillales</taxon>
        <taxon>Halomonadaceae</taxon>
        <taxon>Bisbaumannia</taxon>
    </lineage>
</organism>
<feature type="region of interest" description="Disordered" evidence="1">
    <location>
        <begin position="40"/>
        <end position="62"/>
    </location>
</feature>
<dbReference type="EMBL" id="BJUK01000039">
    <property type="protein sequence ID" value="GEK48549.1"/>
    <property type="molecule type" value="Genomic_DNA"/>
</dbReference>
<dbReference type="Proteomes" id="UP000321275">
    <property type="component" value="Unassembled WGS sequence"/>
</dbReference>
<evidence type="ECO:0000313" key="3">
    <source>
        <dbReference type="Proteomes" id="UP000321275"/>
    </source>
</evidence>
<evidence type="ECO:0000256" key="1">
    <source>
        <dbReference type="SAM" id="MobiDB-lite"/>
    </source>
</evidence>
<sequence>MTTYIVVADAARARVFTREGLRLEEKESLVHAEGRLHEGDLVTDGGGEVHESMGRTSRTSGGESVASHHQAEIFAKQVAECIYHARVGNHLRKLILVAPPRFLGILRDKLDEASSKLIIHSLAKDLSKAPLADIQEAVSDMR</sequence>
<proteinExistence type="predicted"/>
<dbReference type="AlphaFoldDB" id="A0A510XAU5"/>
<dbReference type="InterPro" id="IPR019291">
    <property type="entry name" value="Host_attachment_protein"/>
</dbReference>
<dbReference type="OrthoDB" id="329419at2"/>
<evidence type="ECO:0008006" key="4">
    <source>
        <dbReference type="Google" id="ProtNLM"/>
    </source>
</evidence>
<gene>
    <name evidence="2" type="ORF">HPA02_28320</name>
</gene>
<keyword evidence="3" id="KW-1185">Reference proteome</keyword>
<protein>
    <recommendedName>
        <fullName evidence="4">Host attachment protein</fullName>
    </recommendedName>
</protein>
<reference evidence="2 3" key="1">
    <citation type="submission" date="2019-07" db="EMBL/GenBank/DDBJ databases">
        <title>Whole genome shotgun sequence of Halomonas pacifica NBRC 102220.</title>
        <authorList>
            <person name="Hosoyama A."/>
            <person name="Uohara A."/>
            <person name="Ohji S."/>
            <person name="Ichikawa N."/>
        </authorList>
    </citation>
    <scope>NUCLEOTIDE SEQUENCE [LARGE SCALE GENOMIC DNA]</scope>
    <source>
        <strain evidence="2 3">NBRC 102220</strain>
    </source>
</reference>
<dbReference type="RefSeq" id="WP_146803878.1">
    <property type="nucleotide sequence ID" value="NZ_BJUK01000039.1"/>
</dbReference>
<name>A0A510XAU5_9GAMM</name>